<evidence type="ECO:0000313" key="3">
    <source>
        <dbReference type="Proteomes" id="UP001175226"/>
    </source>
</evidence>
<proteinExistence type="predicted"/>
<reference evidence="2" key="1">
    <citation type="submission" date="2023-06" db="EMBL/GenBank/DDBJ databases">
        <authorList>
            <consortium name="Lawrence Berkeley National Laboratory"/>
            <person name="Ahrendt S."/>
            <person name="Sahu N."/>
            <person name="Indic B."/>
            <person name="Wong-Bajracharya J."/>
            <person name="Merenyi Z."/>
            <person name="Ke H.-M."/>
            <person name="Monk M."/>
            <person name="Kocsube S."/>
            <person name="Drula E."/>
            <person name="Lipzen A."/>
            <person name="Balint B."/>
            <person name="Henrissat B."/>
            <person name="Andreopoulos B."/>
            <person name="Martin F.M."/>
            <person name="Harder C.B."/>
            <person name="Rigling D."/>
            <person name="Ford K.L."/>
            <person name="Foster G.D."/>
            <person name="Pangilinan J."/>
            <person name="Papanicolaou A."/>
            <person name="Barry K."/>
            <person name="LaButti K."/>
            <person name="Viragh M."/>
            <person name="Koriabine M."/>
            <person name="Yan M."/>
            <person name="Riley R."/>
            <person name="Champramary S."/>
            <person name="Plett K.L."/>
            <person name="Tsai I.J."/>
            <person name="Slot J."/>
            <person name="Sipos G."/>
            <person name="Plett J."/>
            <person name="Nagy L.G."/>
            <person name="Grigoriev I.V."/>
        </authorList>
    </citation>
    <scope>NUCLEOTIDE SEQUENCE</scope>
    <source>
        <strain evidence="2">FPL87.14</strain>
    </source>
</reference>
<dbReference type="Proteomes" id="UP001175226">
    <property type="component" value="Unassembled WGS sequence"/>
</dbReference>
<name>A0AA39JGI8_9AGAR</name>
<comment type="caution">
    <text evidence="2">The sequence shown here is derived from an EMBL/GenBank/DDBJ whole genome shotgun (WGS) entry which is preliminary data.</text>
</comment>
<keyword evidence="1" id="KW-0732">Signal</keyword>
<dbReference type="EMBL" id="JAUEPT010000035">
    <property type="protein sequence ID" value="KAK0440098.1"/>
    <property type="molecule type" value="Genomic_DNA"/>
</dbReference>
<dbReference type="AlphaFoldDB" id="A0AA39JGI8"/>
<sequence>MQFFSLANFFFSLAAMAVVGRASPTPEPASAAFIWTDAEFDHWLATTDAKITYYGNTSSNPLAPRAELSTTVIFCSSIIGNACGGACTIYEGGAACLNAPDTVCLVATKNVGFCSSPGCVGDCTQFTNCGLLLAGGFCFTPDTKSIIVSNL</sequence>
<organism evidence="2 3">
    <name type="scientific">Armillaria borealis</name>
    <dbReference type="NCBI Taxonomy" id="47425"/>
    <lineage>
        <taxon>Eukaryota</taxon>
        <taxon>Fungi</taxon>
        <taxon>Dikarya</taxon>
        <taxon>Basidiomycota</taxon>
        <taxon>Agaricomycotina</taxon>
        <taxon>Agaricomycetes</taxon>
        <taxon>Agaricomycetidae</taxon>
        <taxon>Agaricales</taxon>
        <taxon>Marasmiineae</taxon>
        <taxon>Physalacriaceae</taxon>
        <taxon>Armillaria</taxon>
    </lineage>
</organism>
<gene>
    <name evidence="2" type="ORF">EV421DRAFT_1817395</name>
</gene>
<evidence type="ECO:0000256" key="1">
    <source>
        <dbReference type="SAM" id="SignalP"/>
    </source>
</evidence>
<evidence type="ECO:0000313" key="2">
    <source>
        <dbReference type="EMBL" id="KAK0440098.1"/>
    </source>
</evidence>
<feature type="signal peptide" evidence="1">
    <location>
        <begin position="1"/>
        <end position="22"/>
    </location>
</feature>
<accession>A0AA39JGI8</accession>
<feature type="chain" id="PRO_5041284455" evidence="1">
    <location>
        <begin position="23"/>
        <end position="151"/>
    </location>
</feature>
<keyword evidence="3" id="KW-1185">Reference proteome</keyword>
<protein>
    <submittedName>
        <fullName evidence="2">Uncharacterized protein</fullName>
    </submittedName>
</protein>